<keyword evidence="7" id="KW-0811">Translocation</keyword>
<keyword evidence="8 9" id="KW-0472">Membrane</keyword>
<dbReference type="NCBIfam" id="TIGR00964">
    <property type="entry name" value="secE_bact"/>
    <property type="match status" value="1"/>
</dbReference>
<dbReference type="InterPro" id="IPR001901">
    <property type="entry name" value="Translocase_SecE/Sec61-g"/>
</dbReference>
<dbReference type="GO" id="GO:0009306">
    <property type="term" value="P:protein secretion"/>
    <property type="evidence" value="ECO:0007669"/>
    <property type="project" value="InterPro"/>
</dbReference>
<evidence type="ECO:0000313" key="10">
    <source>
        <dbReference type="EMBL" id="SFV59453.1"/>
    </source>
</evidence>
<accession>A0A1W1C113</accession>
<feature type="transmembrane region" description="Helical" evidence="9">
    <location>
        <begin position="39"/>
        <end position="57"/>
    </location>
</feature>
<reference evidence="10" key="1">
    <citation type="submission" date="2016-10" db="EMBL/GenBank/DDBJ databases">
        <authorList>
            <person name="de Groot N.N."/>
        </authorList>
    </citation>
    <scope>NUCLEOTIDE SEQUENCE</scope>
</reference>
<evidence type="ECO:0000256" key="3">
    <source>
        <dbReference type="ARBA" id="ARBA00022475"/>
    </source>
</evidence>
<feature type="transmembrane region" description="Helical" evidence="9">
    <location>
        <begin position="12"/>
        <end position="33"/>
    </location>
</feature>
<dbReference type="GO" id="GO:0006605">
    <property type="term" value="P:protein targeting"/>
    <property type="evidence" value="ECO:0007669"/>
    <property type="project" value="InterPro"/>
</dbReference>
<keyword evidence="5" id="KW-0653">Protein transport</keyword>
<evidence type="ECO:0000256" key="5">
    <source>
        <dbReference type="ARBA" id="ARBA00022927"/>
    </source>
</evidence>
<dbReference type="PANTHER" id="PTHR33910">
    <property type="entry name" value="PROTEIN TRANSLOCASE SUBUNIT SECE"/>
    <property type="match status" value="1"/>
</dbReference>
<name>A0A1W1C113_9ZZZZ</name>
<dbReference type="InterPro" id="IPR038379">
    <property type="entry name" value="SecE_sf"/>
</dbReference>
<dbReference type="AlphaFoldDB" id="A0A1W1C113"/>
<sequence length="120" mass="13582">MAKNSENKNQQDAVWLILSIVGAIASIVSFYWLDNYSTLMKVMILLGGLVVSTMILFQSSYGLRIVSFVKETRIELLKVVWPDRAETIKMTLTIIVAVIIIGIFLWLVDAFFLWAVQALL</sequence>
<evidence type="ECO:0000256" key="9">
    <source>
        <dbReference type="SAM" id="Phobius"/>
    </source>
</evidence>
<proteinExistence type="inferred from homology"/>
<dbReference type="PROSITE" id="PS01067">
    <property type="entry name" value="SECE_SEC61G"/>
    <property type="match status" value="1"/>
</dbReference>
<comment type="subcellular location">
    <subcellularLocation>
        <location evidence="1">Membrane</location>
    </subcellularLocation>
</comment>
<feature type="transmembrane region" description="Helical" evidence="9">
    <location>
        <begin position="92"/>
        <end position="116"/>
    </location>
</feature>
<dbReference type="Pfam" id="PF00584">
    <property type="entry name" value="SecE"/>
    <property type="match status" value="1"/>
</dbReference>
<keyword evidence="2" id="KW-0813">Transport</keyword>
<protein>
    <submittedName>
        <fullName evidence="10">Preprotein translocase subunit SecE (TC 3.A.5.1.1)</fullName>
    </submittedName>
</protein>
<dbReference type="GO" id="GO:0008320">
    <property type="term" value="F:protein transmembrane transporter activity"/>
    <property type="evidence" value="ECO:0007669"/>
    <property type="project" value="InterPro"/>
</dbReference>
<evidence type="ECO:0000256" key="6">
    <source>
        <dbReference type="ARBA" id="ARBA00022989"/>
    </source>
</evidence>
<dbReference type="PRINTS" id="PR01650">
    <property type="entry name" value="SECETRNLCASE"/>
</dbReference>
<keyword evidence="6 9" id="KW-1133">Transmembrane helix</keyword>
<evidence type="ECO:0000256" key="2">
    <source>
        <dbReference type="ARBA" id="ARBA00022448"/>
    </source>
</evidence>
<dbReference type="GO" id="GO:0005886">
    <property type="term" value="C:plasma membrane"/>
    <property type="evidence" value="ECO:0007669"/>
    <property type="project" value="TreeGrafter"/>
</dbReference>
<dbReference type="InterPro" id="IPR005807">
    <property type="entry name" value="SecE_bac"/>
</dbReference>
<dbReference type="HAMAP" id="MF_00422">
    <property type="entry name" value="SecE"/>
    <property type="match status" value="1"/>
</dbReference>
<dbReference type="EMBL" id="FPHJ01000026">
    <property type="protein sequence ID" value="SFV59453.1"/>
    <property type="molecule type" value="Genomic_DNA"/>
</dbReference>
<keyword evidence="3" id="KW-1003">Cell membrane</keyword>
<evidence type="ECO:0000256" key="8">
    <source>
        <dbReference type="ARBA" id="ARBA00023136"/>
    </source>
</evidence>
<dbReference type="GO" id="GO:0043952">
    <property type="term" value="P:protein transport by the Sec complex"/>
    <property type="evidence" value="ECO:0007669"/>
    <property type="project" value="TreeGrafter"/>
</dbReference>
<dbReference type="PANTHER" id="PTHR33910:SF1">
    <property type="entry name" value="PROTEIN TRANSLOCASE SUBUNIT SECE"/>
    <property type="match status" value="1"/>
</dbReference>
<organism evidence="10">
    <name type="scientific">hydrothermal vent metagenome</name>
    <dbReference type="NCBI Taxonomy" id="652676"/>
    <lineage>
        <taxon>unclassified sequences</taxon>
        <taxon>metagenomes</taxon>
        <taxon>ecological metagenomes</taxon>
    </lineage>
</organism>
<dbReference type="Gene3D" id="1.20.5.1030">
    <property type="entry name" value="Preprotein translocase secy subunit"/>
    <property type="match status" value="1"/>
</dbReference>
<gene>
    <name evidence="10" type="ORF">MNB_SUP05-5-189</name>
</gene>
<keyword evidence="4 9" id="KW-0812">Transmembrane</keyword>
<evidence type="ECO:0000256" key="1">
    <source>
        <dbReference type="ARBA" id="ARBA00004370"/>
    </source>
</evidence>
<evidence type="ECO:0000256" key="7">
    <source>
        <dbReference type="ARBA" id="ARBA00023010"/>
    </source>
</evidence>
<evidence type="ECO:0000256" key="4">
    <source>
        <dbReference type="ARBA" id="ARBA00022692"/>
    </source>
</evidence>
<dbReference type="GO" id="GO:0006886">
    <property type="term" value="P:intracellular protein transport"/>
    <property type="evidence" value="ECO:0007669"/>
    <property type="project" value="InterPro"/>
</dbReference>